<dbReference type="InParanoid" id="A7F8G5"/>
<dbReference type="GeneID" id="5481176"/>
<dbReference type="AlphaFoldDB" id="A7F8G5"/>
<protein>
    <submittedName>
        <fullName evidence="1">Uncharacterized protein</fullName>
    </submittedName>
</protein>
<evidence type="ECO:0000313" key="2">
    <source>
        <dbReference type="Proteomes" id="UP000001312"/>
    </source>
</evidence>
<proteinExistence type="predicted"/>
<evidence type="ECO:0000313" key="1">
    <source>
        <dbReference type="EMBL" id="EDN99036.1"/>
    </source>
</evidence>
<name>A7F8G5_SCLS1</name>
<dbReference type="RefSeq" id="XP_001585036.1">
    <property type="nucleotide sequence ID" value="XM_001584986.1"/>
</dbReference>
<gene>
    <name evidence="1" type="ORF">SS1G_13896</name>
</gene>
<reference evidence="2" key="1">
    <citation type="journal article" date="2011" name="PLoS Genet.">
        <title>Genomic analysis of the necrotrophic fungal pathogens Sclerotinia sclerotiorum and Botrytis cinerea.</title>
        <authorList>
            <person name="Amselem J."/>
            <person name="Cuomo C.A."/>
            <person name="van Kan J.A."/>
            <person name="Viaud M."/>
            <person name="Benito E.P."/>
            <person name="Couloux A."/>
            <person name="Coutinho P.M."/>
            <person name="de Vries R.P."/>
            <person name="Dyer P.S."/>
            <person name="Fillinger S."/>
            <person name="Fournier E."/>
            <person name="Gout L."/>
            <person name="Hahn M."/>
            <person name="Kohn L."/>
            <person name="Lapalu N."/>
            <person name="Plummer K.M."/>
            <person name="Pradier J.M."/>
            <person name="Quevillon E."/>
            <person name="Sharon A."/>
            <person name="Simon A."/>
            <person name="ten Have A."/>
            <person name="Tudzynski B."/>
            <person name="Tudzynski P."/>
            <person name="Wincker P."/>
            <person name="Andrew M."/>
            <person name="Anthouard V."/>
            <person name="Beever R.E."/>
            <person name="Beffa R."/>
            <person name="Benoit I."/>
            <person name="Bouzid O."/>
            <person name="Brault B."/>
            <person name="Chen Z."/>
            <person name="Choquer M."/>
            <person name="Collemare J."/>
            <person name="Cotton P."/>
            <person name="Danchin E.G."/>
            <person name="Da Silva C."/>
            <person name="Gautier A."/>
            <person name="Giraud C."/>
            <person name="Giraud T."/>
            <person name="Gonzalez C."/>
            <person name="Grossetete S."/>
            <person name="Guldener U."/>
            <person name="Henrissat B."/>
            <person name="Howlett B.J."/>
            <person name="Kodira C."/>
            <person name="Kretschmer M."/>
            <person name="Lappartient A."/>
            <person name="Leroch M."/>
            <person name="Levis C."/>
            <person name="Mauceli E."/>
            <person name="Neuveglise C."/>
            <person name="Oeser B."/>
            <person name="Pearson M."/>
            <person name="Poulain J."/>
            <person name="Poussereau N."/>
            <person name="Quesneville H."/>
            <person name="Rascle C."/>
            <person name="Schumacher J."/>
            <person name="Segurens B."/>
            <person name="Sexton A."/>
            <person name="Silva E."/>
            <person name="Sirven C."/>
            <person name="Soanes D.M."/>
            <person name="Talbot N.J."/>
            <person name="Templeton M."/>
            <person name="Yandava C."/>
            <person name="Yarden O."/>
            <person name="Zeng Q."/>
            <person name="Rollins J.A."/>
            <person name="Lebrun M.H."/>
            <person name="Dickman M."/>
        </authorList>
    </citation>
    <scope>NUCLEOTIDE SEQUENCE [LARGE SCALE GENOMIC DNA]</scope>
    <source>
        <strain evidence="2">ATCC 18683 / 1980 / Ss-1</strain>
    </source>
</reference>
<organism evidence="1 2">
    <name type="scientific">Sclerotinia sclerotiorum (strain ATCC 18683 / 1980 / Ss-1)</name>
    <name type="common">White mold</name>
    <name type="synonym">Whetzelinia sclerotiorum</name>
    <dbReference type="NCBI Taxonomy" id="665079"/>
    <lineage>
        <taxon>Eukaryota</taxon>
        <taxon>Fungi</taxon>
        <taxon>Dikarya</taxon>
        <taxon>Ascomycota</taxon>
        <taxon>Pezizomycotina</taxon>
        <taxon>Leotiomycetes</taxon>
        <taxon>Helotiales</taxon>
        <taxon>Sclerotiniaceae</taxon>
        <taxon>Sclerotinia</taxon>
    </lineage>
</organism>
<dbReference type="KEGG" id="ssl:SS1G_13896"/>
<dbReference type="Proteomes" id="UP000001312">
    <property type="component" value="Unassembled WGS sequence"/>
</dbReference>
<keyword evidence="2" id="KW-1185">Reference proteome</keyword>
<accession>A7F8G5</accession>
<dbReference type="EMBL" id="CH476648">
    <property type="protein sequence ID" value="EDN99036.1"/>
    <property type="molecule type" value="Genomic_DNA"/>
</dbReference>
<sequence length="153" mass="17502">MEPRKDKNKSKKKPTPQLCAQKDLAFGDKTCTFVYQFNGDSATSFVVDKDLKLNEVIQRTWEPTNMEYFMPLYQADGRALTEGQLGPSENDRQKADPREACTLKYNDLPDKGACSKPLFYTPKKRPRFTITTGIQKRGGPPQDCLIYDRQIDI</sequence>